<dbReference type="Gene3D" id="3.30.1370.10">
    <property type="entry name" value="K Homology domain, type 1"/>
    <property type="match status" value="1"/>
</dbReference>
<keyword evidence="1" id="KW-0540">Nuclease</keyword>
<dbReference type="Pfam" id="PF00013">
    <property type="entry name" value="KH_1"/>
    <property type="match status" value="1"/>
</dbReference>
<dbReference type="EMBL" id="DRNS01000032">
    <property type="protein sequence ID" value="HHH14157.1"/>
    <property type="molecule type" value="Genomic_DNA"/>
</dbReference>
<dbReference type="PANTHER" id="PTHR12826">
    <property type="entry name" value="RIBONUCLEASE Y"/>
    <property type="match status" value="1"/>
</dbReference>
<dbReference type="Proteomes" id="UP000886106">
    <property type="component" value="Unassembled WGS sequence"/>
</dbReference>
<dbReference type="AlphaFoldDB" id="A0A7V5IZX8"/>
<dbReference type="SUPFAM" id="SSF54791">
    <property type="entry name" value="Eukaryotic type KH-domain (KH-domain type I)"/>
    <property type="match status" value="1"/>
</dbReference>
<dbReference type="NCBIfam" id="TIGR00277">
    <property type="entry name" value="HDIG"/>
    <property type="match status" value="1"/>
</dbReference>
<dbReference type="SUPFAM" id="SSF109604">
    <property type="entry name" value="HD-domain/PDEase-like"/>
    <property type="match status" value="1"/>
</dbReference>
<proteinExistence type="inferred from homology"/>
<evidence type="ECO:0000256" key="3">
    <source>
        <dbReference type="ARBA" id="ARBA00022801"/>
    </source>
</evidence>
<organism evidence="7">
    <name type="scientific">candidate division WWE3 bacterium</name>
    <dbReference type="NCBI Taxonomy" id="2053526"/>
    <lineage>
        <taxon>Bacteria</taxon>
        <taxon>Katanobacteria</taxon>
    </lineage>
</organism>
<dbReference type="CDD" id="cd00077">
    <property type="entry name" value="HDc"/>
    <property type="match status" value="1"/>
</dbReference>
<dbReference type="Pfam" id="PF01966">
    <property type="entry name" value="HD"/>
    <property type="match status" value="1"/>
</dbReference>
<dbReference type="InterPro" id="IPR004087">
    <property type="entry name" value="KH_dom"/>
</dbReference>
<dbReference type="CDD" id="cd22431">
    <property type="entry name" value="KH-I_RNaseY"/>
    <property type="match status" value="1"/>
</dbReference>
<gene>
    <name evidence="7" type="ORF">ENJ78_00430</name>
</gene>
<keyword evidence="4 5" id="KW-0694">RNA-binding</keyword>
<feature type="non-terminal residue" evidence="7">
    <location>
        <position position="1"/>
    </location>
</feature>
<evidence type="ECO:0000259" key="6">
    <source>
        <dbReference type="PROSITE" id="PS51831"/>
    </source>
</evidence>
<dbReference type="GO" id="GO:0006402">
    <property type="term" value="P:mRNA catabolic process"/>
    <property type="evidence" value="ECO:0007669"/>
    <property type="project" value="InterPro"/>
</dbReference>
<dbReference type="GO" id="GO:0016020">
    <property type="term" value="C:membrane"/>
    <property type="evidence" value="ECO:0007669"/>
    <property type="project" value="InterPro"/>
</dbReference>
<keyword evidence="2" id="KW-0255">Endonuclease</keyword>
<dbReference type="SMART" id="SM00471">
    <property type="entry name" value="HDc"/>
    <property type="match status" value="1"/>
</dbReference>
<evidence type="ECO:0000256" key="5">
    <source>
        <dbReference type="PROSITE-ProRule" id="PRU00117"/>
    </source>
</evidence>
<protein>
    <submittedName>
        <fullName evidence="7">HD domain-containing protein</fullName>
    </submittedName>
</protein>
<reference evidence="7" key="1">
    <citation type="journal article" date="2020" name="mSystems">
        <title>Genome- and Community-Level Interaction Insights into Carbon Utilization and Element Cycling Functions of Hydrothermarchaeota in Hydrothermal Sediment.</title>
        <authorList>
            <person name="Zhou Z."/>
            <person name="Liu Y."/>
            <person name="Xu W."/>
            <person name="Pan J."/>
            <person name="Luo Z.H."/>
            <person name="Li M."/>
        </authorList>
    </citation>
    <scope>NUCLEOTIDE SEQUENCE [LARGE SCALE GENOMIC DNA]</scope>
    <source>
        <strain evidence="7">HyVt-517</strain>
    </source>
</reference>
<dbReference type="SMART" id="SM00322">
    <property type="entry name" value="KH"/>
    <property type="match status" value="1"/>
</dbReference>
<comment type="caution">
    <text evidence="7">The sequence shown here is derived from an EMBL/GenBank/DDBJ whole genome shotgun (WGS) entry which is preliminary data.</text>
</comment>
<dbReference type="GO" id="GO:0016787">
    <property type="term" value="F:hydrolase activity"/>
    <property type="evidence" value="ECO:0007669"/>
    <property type="project" value="UniProtKB-KW"/>
</dbReference>
<dbReference type="InterPro" id="IPR004088">
    <property type="entry name" value="KH_dom_type_1"/>
</dbReference>
<dbReference type="InterPro" id="IPR036612">
    <property type="entry name" value="KH_dom_type_1_sf"/>
</dbReference>
<evidence type="ECO:0000256" key="2">
    <source>
        <dbReference type="ARBA" id="ARBA00022759"/>
    </source>
</evidence>
<dbReference type="InterPro" id="IPR006675">
    <property type="entry name" value="HDIG_dom"/>
</dbReference>
<sequence>ILVDAMQHGATDYVAEYTVSNVYLPSPEIKGKIIGKEGRNIRSFEEQTGVTLDLDESPDTVRISSFDAVRREIARVSLERLIKDGRIHPARIEEVVAKTRAEIEKIMFKEGEKLCHKVGVYNLPRDIIANLGKYKYRYSYGQNMIIHTLEETQIGVKIAKEIGADVNIVKLACLLHDIGKVFTDKEGSHIELGVEYLRKFNLPEAVITAVAEHHEDHPSTVEGAIVQIADNISGGRPGARYEDYEAYAKRLKALEDTALSFEGVEKAYAISAGRELRVIVNSDKTDDASAVKLANDIAEKIQKNHSYPGTVKVTVIREKRAVGVAK</sequence>
<name>A0A7V5IZX8_UNCKA</name>
<dbReference type="InterPro" id="IPR006674">
    <property type="entry name" value="HD_domain"/>
</dbReference>
<dbReference type="InterPro" id="IPR003607">
    <property type="entry name" value="HD/PDEase_dom"/>
</dbReference>
<keyword evidence="3" id="KW-0378">Hydrolase</keyword>
<dbReference type="GO" id="GO:0004519">
    <property type="term" value="F:endonuclease activity"/>
    <property type="evidence" value="ECO:0007669"/>
    <property type="project" value="UniProtKB-KW"/>
</dbReference>
<dbReference type="Gene3D" id="1.10.3210.10">
    <property type="entry name" value="Hypothetical protein af1432"/>
    <property type="match status" value="1"/>
</dbReference>
<evidence type="ECO:0000256" key="4">
    <source>
        <dbReference type="ARBA" id="ARBA00022884"/>
    </source>
</evidence>
<dbReference type="PROSITE" id="PS50084">
    <property type="entry name" value="KH_TYPE_1"/>
    <property type="match status" value="1"/>
</dbReference>
<dbReference type="PANTHER" id="PTHR12826:SF15">
    <property type="entry name" value="RIBONUCLEASE Y"/>
    <property type="match status" value="1"/>
</dbReference>
<dbReference type="InterPro" id="IPR017705">
    <property type="entry name" value="Ribonuclease_Y"/>
</dbReference>
<evidence type="ECO:0000256" key="1">
    <source>
        <dbReference type="ARBA" id="ARBA00022722"/>
    </source>
</evidence>
<evidence type="ECO:0000313" key="7">
    <source>
        <dbReference type="EMBL" id="HHH14157.1"/>
    </source>
</evidence>
<accession>A0A7V5IZX8</accession>
<dbReference type="PROSITE" id="PS51831">
    <property type="entry name" value="HD"/>
    <property type="match status" value="1"/>
</dbReference>
<feature type="domain" description="HD" evidence="6">
    <location>
        <begin position="144"/>
        <end position="235"/>
    </location>
</feature>
<dbReference type="GO" id="GO:0003723">
    <property type="term" value="F:RNA binding"/>
    <property type="evidence" value="ECO:0007669"/>
    <property type="project" value="UniProtKB-UniRule"/>
</dbReference>
<dbReference type="HAMAP" id="MF_00335">
    <property type="entry name" value="RNase_Y"/>
    <property type="match status" value="1"/>
</dbReference>